<keyword evidence="2" id="KW-0812">Transmembrane</keyword>
<dbReference type="InterPro" id="IPR028087">
    <property type="entry name" value="Tad_N"/>
</dbReference>
<dbReference type="SUPFAM" id="SSF53300">
    <property type="entry name" value="vWA-like"/>
    <property type="match status" value="1"/>
</dbReference>
<feature type="domain" description="VWFA" evidence="3">
    <location>
        <begin position="157"/>
        <end position="209"/>
    </location>
</feature>
<keyword evidence="2" id="KW-0472">Membrane</keyword>
<dbReference type="AlphaFoldDB" id="A0A6B2JS64"/>
<dbReference type="InterPro" id="IPR036465">
    <property type="entry name" value="vWFA_dom_sf"/>
</dbReference>
<sequence>MLPTIPRACPAARHALSRPLRACAALLRRFGRDESGSMIIFSMFLILMMLIVGGVAVDVMRAEAHRQRLQTLVDRAVLAAADLNQELDPEAVVRDYFTRADLLDELEDVTVSDAFNERQVSIVARTRVPATLTRLVGIDEFTMPALATATESVTDLEILLVLDVSGSMGDDNKLEDLKDAAQVFVDSIFDSDTEGKVSIGMVPFNGQVNLGQAFFEQYNTHDYGGVADNYCIDLPQAAYDNLDLSTDLPMPATGFYDSYSGPNSTANSYDNPAYNRPRSDYGYYVNSWCPPMDQNTVLVPSGDRAELLAAIEGLHAIGATSINAGMRWGMELIDPGSAGMLTELNGGPLNGQSRPLPYEQENAGKIIVLMTDGEHFPEERLNDGYRAGPSPIYLASDGHYSIYHPGIDGGFNFWVPHKDYWMREPWQGSNPGWRDRSSTPGGREYDAGRMTRDGSGLPEAVGRAERQDWQEIWQDLRVQYVAWQFYARPFGSGSSGRSDIFDAQMNAVRMRTSTDDMDNQLQGLCSDAKAEGVSIYGISFMATEHGAGEIWECASSPSHFYAATGEGSAEGQDIMSVFQNIAGSINTLRLTQ</sequence>
<protein>
    <recommendedName>
        <fullName evidence="3">VWFA domain-containing protein</fullName>
    </recommendedName>
</protein>
<dbReference type="PROSITE" id="PS50234">
    <property type="entry name" value="VWFA"/>
    <property type="match status" value="1"/>
</dbReference>
<evidence type="ECO:0000256" key="2">
    <source>
        <dbReference type="SAM" id="Phobius"/>
    </source>
</evidence>
<comment type="caution">
    <text evidence="4">The sequence shown here is derived from an EMBL/GenBank/DDBJ whole genome shotgun (WGS) entry which is preliminary data.</text>
</comment>
<proteinExistence type="predicted"/>
<dbReference type="RefSeq" id="WP_163888888.1">
    <property type="nucleotide sequence ID" value="NZ_JAAFYS010000001.1"/>
</dbReference>
<name>A0A6B2JS64_9RHOB</name>
<feature type="region of interest" description="Disordered" evidence="1">
    <location>
        <begin position="428"/>
        <end position="459"/>
    </location>
</feature>
<dbReference type="Proteomes" id="UP000474757">
    <property type="component" value="Unassembled WGS sequence"/>
</dbReference>
<evidence type="ECO:0000313" key="5">
    <source>
        <dbReference type="Proteomes" id="UP000474757"/>
    </source>
</evidence>
<dbReference type="InterPro" id="IPR002035">
    <property type="entry name" value="VWF_A"/>
</dbReference>
<keyword evidence="5" id="KW-1185">Reference proteome</keyword>
<feature type="transmembrane region" description="Helical" evidence="2">
    <location>
        <begin position="38"/>
        <end position="60"/>
    </location>
</feature>
<reference evidence="4 5" key="1">
    <citation type="submission" date="2020-02" db="EMBL/GenBank/DDBJ databases">
        <title>Pseudoroseicyclus tamarix, sp. nov., isolated from offshore sediment of a Tamarix chinensis forest.</title>
        <authorList>
            <person name="Gai Y."/>
        </authorList>
    </citation>
    <scope>NUCLEOTIDE SEQUENCE [LARGE SCALE GENOMIC DNA]</scope>
    <source>
        <strain evidence="4 5">CLL3-39</strain>
    </source>
</reference>
<dbReference type="EMBL" id="JAAGAB010000001">
    <property type="protein sequence ID" value="NDU99418.1"/>
    <property type="molecule type" value="Genomic_DNA"/>
</dbReference>
<feature type="compositionally biased region" description="Basic and acidic residues" evidence="1">
    <location>
        <begin position="433"/>
        <end position="452"/>
    </location>
</feature>
<evidence type="ECO:0000313" key="4">
    <source>
        <dbReference type="EMBL" id="NDU99418.1"/>
    </source>
</evidence>
<dbReference type="Pfam" id="PF13400">
    <property type="entry name" value="Tad"/>
    <property type="match status" value="1"/>
</dbReference>
<evidence type="ECO:0000259" key="3">
    <source>
        <dbReference type="PROSITE" id="PS50234"/>
    </source>
</evidence>
<organism evidence="4 5">
    <name type="scientific">Pseudoroseicyclus tamaricis</name>
    <dbReference type="NCBI Taxonomy" id="2705421"/>
    <lineage>
        <taxon>Bacteria</taxon>
        <taxon>Pseudomonadati</taxon>
        <taxon>Pseudomonadota</taxon>
        <taxon>Alphaproteobacteria</taxon>
        <taxon>Rhodobacterales</taxon>
        <taxon>Paracoccaceae</taxon>
        <taxon>Pseudoroseicyclus</taxon>
    </lineage>
</organism>
<keyword evidence="2" id="KW-1133">Transmembrane helix</keyword>
<dbReference type="CDD" id="cd00198">
    <property type="entry name" value="vWFA"/>
    <property type="match status" value="1"/>
</dbReference>
<evidence type="ECO:0000256" key="1">
    <source>
        <dbReference type="SAM" id="MobiDB-lite"/>
    </source>
</evidence>
<accession>A0A6B2JS64</accession>
<gene>
    <name evidence="4" type="ORF">GZA08_00355</name>
</gene>
<dbReference type="Gene3D" id="3.40.50.410">
    <property type="entry name" value="von Willebrand factor, type A domain"/>
    <property type="match status" value="1"/>
</dbReference>